<dbReference type="PROSITE" id="PS51677">
    <property type="entry name" value="NODB"/>
    <property type="match status" value="1"/>
</dbReference>
<dbReference type="RefSeq" id="WP_072867298.1">
    <property type="nucleotide sequence ID" value="NZ_FQZM01000007.1"/>
</dbReference>
<evidence type="ECO:0000313" key="3">
    <source>
        <dbReference type="Proteomes" id="UP000184529"/>
    </source>
</evidence>
<feature type="domain" description="NodB homology" evidence="1">
    <location>
        <begin position="40"/>
        <end position="228"/>
    </location>
</feature>
<reference evidence="3" key="1">
    <citation type="submission" date="2016-11" db="EMBL/GenBank/DDBJ databases">
        <authorList>
            <person name="Varghese N."/>
            <person name="Submissions S."/>
        </authorList>
    </citation>
    <scope>NUCLEOTIDE SEQUENCE [LARGE SCALE GENOMIC DNA]</scope>
    <source>
        <strain evidence="3">DSM 16057</strain>
    </source>
</reference>
<dbReference type="GO" id="GO:0016810">
    <property type="term" value="F:hydrolase activity, acting on carbon-nitrogen (but not peptide) bonds"/>
    <property type="evidence" value="ECO:0007669"/>
    <property type="project" value="InterPro"/>
</dbReference>
<dbReference type="OrthoDB" id="61520at2"/>
<proteinExistence type="predicted"/>
<dbReference type="Gene3D" id="3.20.20.370">
    <property type="entry name" value="Glycoside hydrolase/deacetylase"/>
    <property type="match status" value="1"/>
</dbReference>
<organism evidence="2 3">
    <name type="scientific">Desulfofundulus thermosubterraneus DSM 16057</name>
    <dbReference type="NCBI Taxonomy" id="1121432"/>
    <lineage>
        <taxon>Bacteria</taxon>
        <taxon>Bacillati</taxon>
        <taxon>Bacillota</taxon>
        <taxon>Clostridia</taxon>
        <taxon>Eubacteriales</taxon>
        <taxon>Peptococcaceae</taxon>
        <taxon>Desulfofundulus</taxon>
    </lineage>
</organism>
<sequence>MTQSLFKIITFLLGIYAFLPTALARLCHIGVIWQGPRSGKLVAITFDDGPDPVYTPQVLDILKQYKVRACFFVLGHKAKAHPELITRMTAEGHEVASHGYHHHFPWFLGPRAMIREVREASRVIAEITGQPPRLYRPPWGLFNLFSLLHSYLFGQRVVLWSFMSWDWGRRCTPESITRQVLSRVREGSILVFHDSDDTPGATPGAPAKMLAALPLIIEGLQKQGLSVAPLAELYLPQENFWSRLGQRMDSFLIRLFGIKELYFEGRPTLFRLRIKRYRGKPLALSDGTVLQPRDLIAELHLNNEMLKEITRTGKSPERIALLTLKQVKRSLPALARWVQSTPQGKNIRAVVGLTMLYRGTERLGFTVSEPPAIMKSLATWYQGWLLSLYHSDGRLHLRRHKEKLSPKIVAMGREELLRRYLRVTESDPGRRKHDTK</sequence>
<accession>A0A1M6CA65</accession>
<name>A0A1M6CA65_9FIRM</name>
<dbReference type="AlphaFoldDB" id="A0A1M6CA65"/>
<dbReference type="EMBL" id="FQZM01000007">
    <property type="protein sequence ID" value="SHI57917.1"/>
    <property type="molecule type" value="Genomic_DNA"/>
</dbReference>
<gene>
    <name evidence="2" type="ORF">SAMN02745219_00614</name>
</gene>
<dbReference type="CDD" id="cd10959">
    <property type="entry name" value="CE4_NodB_like_3"/>
    <property type="match status" value="1"/>
</dbReference>
<evidence type="ECO:0000259" key="1">
    <source>
        <dbReference type="PROSITE" id="PS51677"/>
    </source>
</evidence>
<dbReference type="Pfam" id="PF01522">
    <property type="entry name" value="Polysacc_deac_1"/>
    <property type="match status" value="1"/>
</dbReference>
<dbReference type="InterPro" id="IPR011330">
    <property type="entry name" value="Glyco_hydro/deAcase_b/a-brl"/>
</dbReference>
<dbReference type="Proteomes" id="UP000184529">
    <property type="component" value="Unassembled WGS sequence"/>
</dbReference>
<keyword evidence="3" id="KW-1185">Reference proteome</keyword>
<dbReference type="InterPro" id="IPR054467">
    <property type="entry name" value="YkoP-like_dom"/>
</dbReference>
<dbReference type="STRING" id="1121432.SAMN02745219_00614"/>
<protein>
    <submittedName>
        <fullName evidence="2">Peptidoglycan/xylan/chitin deacetylase, PgdA/CDA1 family</fullName>
    </submittedName>
</protein>
<dbReference type="InterPro" id="IPR050248">
    <property type="entry name" value="Polysacc_deacetylase_ArnD"/>
</dbReference>
<dbReference type="InterPro" id="IPR002509">
    <property type="entry name" value="NODB_dom"/>
</dbReference>
<dbReference type="Pfam" id="PF22790">
    <property type="entry name" value="YkoP"/>
    <property type="match status" value="1"/>
</dbReference>
<dbReference type="SUPFAM" id="SSF88713">
    <property type="entry name" value="Glycoside hydrolase/deacetylase"/>
    <property type="match status" value="1"/>
</dbReference>
<dbReference type="GO" id="GO:0005975">
    <property type="term" value="P:carbohydrate metabolic process"/>
    <property type="evidence" value="ECO:0007669"/>
    <property type="project" value="InterPro"/>
</dbReference>
<dbReference type="PANTHER" id="PTHR10587">
    <property type="entry name" value="GLYCOSYL TRANSFERASE-RELATED"/>
    <property type="match status" value="1"/>
</dbReference>
<evidence type="ECO:0000313" key="2">
    <source>
        <dbReference type="EMBL" id="SHI57917.1"/>
    </source>
</evidence>
<dbReference type="PANTHER" id="PTHR10587:SF137">
    <property type="entry name" value="4-DEOXY-4-FORMAMIDO-L-ARABINOSE-PHOSPHOUNDECAPRENOL DEFORMYLASE ARND-RELATED"/>
    <property type="match status" value="1"/>
</dbReference>